<evidence type="ECO:0000256" key="2">
    <source>
        <dbReference type="ARBA" id="ARBA00023125"/>
    </source>
</evidence>
<dbReference type="InterPro" id="IPR002491">
    <property type="entry name" value="ABC_transptr_periplasmic_BD"/>
</dbReference>
<evidence type="ECO:0000259" key="4">
    <source>
        <dbReference type="PROSITE" id="PS01124"/>
    </source>
</evidence>
<dbReference type="PROSITE" id="PS01124">
    <property type="entry name" value="HTH_ARAC_FAMILY_2"/>
    <property type="match status" value="1"/>
</dbReference>
<dbReference type="InterPro" id="IPR009057">
    <property type="entry name" value="Homeodomain-like_sf"/>
</dbReference>
<name>A0A3T1DB95_9BACL</name>
<dbReference type="PROSITE" id="PS50983">
    <property type="entry name" value="FE_B12_PBP"/>
    <property type="match status" value="1"/>
</dbReference>
<evidence type="ECO:0000313" key="6">
    <source>
        <dbReference type="EMBL" id="BBI35235.1"/>
    </source>
</evidence>
<sequence length="552" mass="61558">MNYNAPEWAESRFPNYTAVSIQALYCGSELPIYNICSELPLLIAVSSGSGSLHTQEQTYELAEGSAMFLPANTYVTLLTARGKPLHAYQLSISTLPPVVPAAAVASTKPSALLAAAGILYMPAAATIVTYMEELYFHRLPVRELRHAQNQLLLHQLVLMLLELHEASSAASEQRGMEQSVTFIEQHYASKITREQLSSIAGVSEAHYSVLFRRLAGCSPSEYISRLRIHRAIELLKGTGGMLRDIAQKVGYKDEFYLSRRFKQQTGRSPSSYMTEAPQRIAALLTPYGGHLLTLGIKPSVEMLEQSGFIEAEGLNFAETTVFFDPECTLEQIKAALAETNTELIITTRQSLMNWGPTPEQLRVAAPVVEVPWLEVGWKTHLLLIAKAVHRSEAAERWLANFEREELMARQHIQALPVAEEVITILVLDPKELRVYGARNVGYTIYHSLGLRPPAIIGKALEEYGEQFHAIPIEAEELGDYAGDRLLVIVFSDATGSMAHADRIFESTHWQSLPAVQRKAIHMLDQEEWVPYNPISISLQLQRAVALFDSIRY</sequence>
<keyword evidence="3" id="KW-0804">Transcription</keyword>
<dbReference type="SUPFAM" id="SSF53807">
    <property type="entry name" value="Helical backbone' metal receptor"/>
    <property type="match status" value="1"/>
</dbReference>
<dbReference type="OrthoDB" id="2660924at2"/>
<dbReference type="InterPro" id="IPR018062">
    <property type="entry name" value="HTH_AraC-typ_CS"/>
</dbReference>
<dbReference type="SUPFAM" id="SSF51215">
    <property type="entry name" value="Regulatory protein AraC"/>
    <property type="match status" value="1"/>
</dbReference>
<gene>
    <name evidence="6" type="ORF">KCTCHS21_46340</name>
</gene>
<dbReference type="Pfam" id="PF12833">
    <property type="entry name" value="HTH_18"/>
    <property type="match status" value="1"/>
</dbReference>
<evidence type="ECO:0000256" key="3">
    <source>
        <dbReference type="ARBA" id="ARBA00023163"/>
    </source>
</evidence>
<evidence type="ECO:0000256" key="1">
    <source>
        <dbReference type="ARBA" id="ARBA00023015"/>
    </source>
</evidence>
<dbReference type="GO" id="GO:0043565">
    <property type="term" value="F:sequence-specific DNA binding"/>
    <property type="evidence" value="ECO:0007669"/>
    <property type="project" value="InterPro"/>
</dbReference>
<protein>
    <recommendedName>
        <fullName evidence="8">AraC family transcriptional regulator</fullName>
    </recommendedName>
</protein>
<accession>A0A3T1DB95</accession>
<dbReference type="RefSeq" id="WP_130613716.1">
    <property type="nucleotide sequence ID" value="NZ_AP019400.1"/>
</dbReference>
<keyword evidence="2" id="KW-0238">DNA-binding</keyword>
<organism evidence="6 7">
    <name type="scientific">Cohnella abietis</name>
    <dbReference type="NCBI Taxonomy" id="2507935"/>
    <lineage>
        <taxon>Bacteria</taxon>
        <taxon>Bacillati</taxon>
        <taxon>Bacillota</taxon>
        <taxon>Bacilli</taxon>
        <taxon>Bacillales</taxon>
        <taxon>Paenibacillaceae</taxon>
        <taxon>Cohnella</taxon>
    </lineage>
</organism>
<evidence type="ECO:0000313" key="7">
    <source>
        <dbReference type="Proteomes" id="UP000289856"/>
    </source>
</evidence>
<dbReference type="InterPro" id="IPR037923">
    <property type="entry name" value="HTH-like"/>
</dbReference>
<dbReference type="Proteomes" id="UP000289856">
    <property type="component" value="Chromosome"/>
</dbReference>
<evidence type="ECO:0000259" key="5">
    <source>
        <dbReference type="PROSITE" id="PS50983"/>
    </source>
</evidence>
<dbReference type="Gene3D" id="1.10.10.60">
    <property type="entry name" value="Homeodomain-like"/>
    <property type="match status" value="2"/>
</dbReference>
<dbReference type="AlphaFoldDB" id="A0A3T1DB95"/>
<dbReference type="Pfam" id="PF01497">
    <property type="entry name" value="Peripla_BP_2"/>
    <property type="match status" value="1"/>
</dbReference>
<keyword evidence="7" id="KW-1185">Reference proteome</keyword>
<dbReference type="KEGG" id="cohn:KCTCHS21_46340"/>
<dbReference type="PANTHER" id="PTHR43280">
    <property type="entry name" value="ARAC-FAMILY TRANSCRIPTIONAL REGULATOR"/>
    <property type="match status" value="1"/>
</dbReference>
<dbReference type="SUPFAM" id="SSF46689">
    <property type="entry name" value="Homeodomain-like"/>
    <property type="match status" value="2"/>
</dbReference>
<proteinExistence type="predicted"/>
<dbReference type="PROSITE" id="PS00041">
    <property type="entry name" value="HTH_ARAC_FAMILY_1"/>
    <property type="match status" value="1"/>
</dbReference>
<dbReference type="PANTHER" id="PTHR43280:SF28">
    <property type="entry name" value="HTH-TYPE TRANSCRIPTIONAL ACTIVATOR RHAS"/>
    <property type="match status" value="1"/>
</dbReference>
<dbReference type="InterPro" id="IPR018060">
    <property type="entry name" value="HTH_AraC"/>
</dbReference>
<reference evidence="6 7" key="1">
    <citation type="submission" date="2019-01" db="EMBL/GenBank/DDBJ databases">
        <title>Complete genome sequence of Cohnella hallensis HS21 isolated from Korean fir (Abies koreana) rhizospheric soil.</title>
        <authorList>
            <person name="Jiang L."/>
            <person name="Kang S.W."/>
            <person name="Kim S."/>
            <person name="Jung J."/>
            <person name="Kim C.Y."/>
            <person name="Kim D.H."/>
            <person name="Kim S.W."/>
            <person name="Lee J."/>
        </authorList>
    </citation>
    <scope>NUCLEOTIDE SEQUENCE [LARGE SCALE GENOMIC DNA]</scope>
    <source>
        <strain evidence="6 7">HS21</strain>
    </source>
</reference>
<feature type="domain" description="Fe/B12 periplasmic-binding" evidence="5">
    <location>
        <begin position="279"/>
        <end position="551"/>
    </location>
</feature>
<dbReference type="GO" id="GO:0003700">
    <property type="term" value="F:DNA-binding transcription factor activity"/>
    <property type="evidence" value="ECO:0007669"/>
    <property type="project" value="InterPro"/>
</dbReference>
<keyword evidence="1" id="KW-0805">Transcription regulation</keyword>
<dbReference type="Gene3D" id="3.40.50.1980">
    <property type="entry name" value="Nitrogenase molybdenum iron protein domain"/>
    <property type="match status" value="2"/>
</dbReference>
<dbReference type="EMBL" id="AP019400">
    <property type="protein sequence ID" value="BBI35235.1"/>
    <property type="molecule type" value="Genomic_DNA"/>
</dbReference>
<dbReference type="SMART" id="SM00342">
    <property type="entry name" value="HTH_ARAC"/>
    <property type="match status" value="1"/>
</dbReference>
<evidence type="ECO:0008006" key="8">
    <source>
        <dbReference type="Google" id="ProtNLM"/>
    </source>
</evidence>
<feature type="domain" description="HTH araC/xylS-type" evidence="4">
    <location>
        <begin position="177"/>
        <end position="275"/>
    </location>
</feature>